<feature type="compositionally biased region" description="Basic and acidic residues" evidence="1">
    <location>
        <begin position="163"/>
        <end position="174"/>
    </location>
</feature>
<dbReference type="EMBL" id="JBBJCI010000288">
    <property type="protein sequence ID" value="KAK7235939.1"/>
    <property type="molecule type" value="Genomic_DNA"/>
</dbReference>
<dbReference type="CDD" id="cd23814">
    <property type="entry name" value="UEV_AKTIP"/>
    <property type="match status" value="1"/>
</dbReference>
<keyword evidence="4" id="KW-1185">Reference proteome</keyword>
<sequence length="251" mass="28186">MSGIEARRAQAIKDYKLTVEYKHLKQNSPGGIYVVPSFADLRTWHGVIFVRRGMYASGVFKFRVELPPEYNDVGAWPRVFFTSRIYSPLVDAESGELDVKFAYPEWDPAKHYVVTVLTFLKKIFYIKDGFEGYEAPKNAAAARAYADDAPEFLREVEACVRASGDRQGRTRERNSQLQRLRSRPVSTRDRAALFDGDAGDPDRSLRFVDRDDGALDAFRGVLAGDDDDVDGPGTEAILRYLTDEAAREAAG</sequence>
<feature type="region of interest" description="Disordered" evidence="1">
    <location>
        <begin position="163"/>
        <end position="186"/>
    </location>
</feature>
<organism evidence="3 4">
    <name type="scientific">Aureococcus anophagefferens</name>
    <name type="common">Harmful bloom alga</name>
    <dbReference type="NCBI Taxonomy" id="44056"/>
    <lineage>
        <taxon>Eukaryota</taxon>
        <taxon>Sar</taxon>
        <taxon>Stramenopiles</taxon>
        <taxon>Ochrophyta</taxon>
        <taxon>Pelagophyceae</taxon>
        <taxon>Pelagomonadales</taxon>
        <taxon>Pelagomonadaceae</taxon>
        <taxon>Aureococcus</taxon>
    </lineage>
</organism>
<dbReference type="Proteomes" id="UP001363151">
    <property type="component" value="Unassembled WGS sequence"/>
</dbReference>
<evidence type="ECO:0000313" key="3">
    <source>
        <dbReference type="EMBL" id="KAK7235939.1"/>
    </source>
</evidence>
<dbReference type="SMART" id="SM00212">
    <property type="entry name" value="UBCc"/>
    <property type="match status" value="1"/>
</dbReference>
<protein>
    <submittedName>
        <fullName evidence="3">AKT interacting protein</fullName>
    </submittedName>
</protein>
<feature type="domain" description="UBC core" evidence="2">
    <location>
        <begin position="12"/>
        <end position="165"/>
    </location>
</feature>
<gene>
    <name evidence="3" type="primary">AKTIP</name>
    <name evidence="3" type="ORF">SO694_0006517</name>
</gene>
<dbReference type="Pfam" id="PF00179">
    <property type="entry name" value="UQ_con"/>
    <property type="match status" value="1"/>
</dbReference>
<evidence type="ECO:0000313" key="4">
    <source>
        <dbReference type="Proteomes" id="UP001363151"/>
    </source>
</evidence>
<evidence type="ECO:0000256" key="1">
    <source>
        <dbReference type="SAM" id="MobiDB-lite"/>
    </source>
</evidence>
<dbReference type="Gene3D" id="3.10.110.10">
    <property type="entry name" value="Ubiquitin Conjugating Enzyme"/>
    <property type="match status" value="1"/>
</dbReference>
<dbReference type="PROSITE" id="PS50127">
    <property type="entry name" value="UBC_2"/>
    <property type="match status" value="1"/>
</dbReference>
<comment type="caution">
    <text evidence="3">The sequence shown here is derived from an EMBL/GenBank/DDBJ whole genome shotgun (WGS) entry which is preliminary data.</text>
</comment>
<reference evidence="3 4" key="1">
    <citation type="submission" date="2024-03" db="EMBL/GenBank/DDBJ databases">
        <title>Aureococcus anophagefferens CCMP1851 and Kratosvirus quantuckense: Draft genome of a second virus-susceptible host strain in the model system.</title>
        <authorList>
            <person name="Chase E."/>
            <person name="Truchon A.R."/>
            <person name="Schepens W."/>
            <person name="Wilhelm S.W."/>
        </authorList>
    </citation>
    <scope>NUCLEOTIDE SEQUENCE [LARGE SCALE GENOMIC DNA]</scope>
    <source>
        <strain evidence="3 4">CCMP1851</strain>
    </source>
</reference>
<dbReference type="PANTHER" id="PTHR24067">
    <property type="entry name" value="UBIQUITIN-CONJUGATING ENZYME E2"/>
    <property type="match status" value="1"/>
</dbReference>
<dbReference type="InterPro" id="IPR000608">
    <property type="entry name" value="UBC"/>
</dbReference>
<dbReference type="SUPFAM" id="SSF54495">
    <property type="entry name" value="UBC-like"/>
    <property type="match status" value="1"/>
</dbReference>
<accession>A0ABR1FQT4</accession>
<evidence type="ECO:0000259" key="2">
    <source>
        <dbReference type="PROSITE" id="PS50127"/>
    </source>
</evidence>
<name>A0ABR1FQT4_AURAN</name>
<dbReference type="InterPro" id="IPR050113">
    <property type="entry name" value="Ub_conjugating_enzyme"/>
</dbReference>
<dbReference type="InterPro" id="IPR016135">
    <property type="entry name" value="UBQ-conjugating_enzyme/RWD"/>
</dbReference>
<proteinExistence type="predicted"/>